<keyword evidence="4" id="KW-1185">Reference proteome</keyword>
<proteinExistence type="predicted"/>
<evidence type="ECO:0000256" key="1">
    <source>
        <dbReference type="SAM" id="MobiDB-lite"/>
    </source>
</evidence>
<keyword evidence="2" id="KW-0732">Signal</keyword>
<dbReference type="Proteomes" id="UP001230156">
    <property type="component" value="Unassembled WGS sequence"/>
</dbReference>
<accession>A0ABU0YHE5</accession>
<evidence type="ECO:0000313" key="3">
    <source>
        <dbReference type="EMBL" id="MDQ7246073.1"/>
    </source>
</evidence>
<evidence type="ECO:0000313" key="4">
    <source>
        <dbReference type="Proteomes" id="UP001230156"/>
    </source>
</evidence>
<feature type="chain" id="PRO_5047493591" evidence="2">
    <location>
        <begin position="27"/>
        <end position="112"/>
    </location>
</feature>
<feature type="region of interest" description="Disordered" evidence="1">
    <location>
        <begin position="44"/>
        <end position="112"/>
    </location>
</feature>
<name>A0ABU0YHE5_9PROT</name>
<dbReference type="EMBL" id="JAUYVI010000001">
    <property type="protein sequence ID" value="MDQ7246073.1"/>
    <property type="molecule type" value="Genomic_DNA"/>
</dbReference>
<gene>
    <name evidence="3" type="ORF">Q8A70_00270</name>
</gene>
<dbReference type="RefSeq" id="WP_379953440.1">
    <property type="nucleotide sequence ID" value="NZ_JAUYVI010000001.1"/>
</dbReference>
<feature type="compositionally biased region" description="Low complexity" evidence="1">
    <location>
        <begin position="90"/>
        <end position="103"/>
    </location>
</feature>
<feature type="signal peptide" evidence="2">
    <location>
        <begin position="1"/>
        <end position="26"/>
    </location>
</feature>
<evidence type="ECO:0000256" key="2">
    <source>
        <dbReference type="SAM" id="SignalP"/>
    </source>
</evidence>
<reference evidence="4" key="1">
    <citation type="submission" date="2023-08" db="EMBL/GenBank/DDBJ databases">
        <title>Rhodospirillaceae gen. nov., a novel taxon isolated from the Yangtze River Yuezi River estuary sludge.</title>
        <authorList>
            <person name="Ruan L."/>
        </authorList>
    </citation>
    <scope>NUCLEOTIDE SEQUENCE [LARGE SCALE GENOMIC DNA]</scope>
    <source>
        <strain evidence="4">R-7</strain>
    </source>
</reference>
<protein>
    <submittedName>
        <fullName evidence="3">Uncharacterized protein</fullName>
    </submittedName>
</protein>
<organism evidence="3 4">
    <name type="scientific">Dongia sedimenti</name>
    <dbReference type="NCBI Taxonomy" id="3064282"/>
    <lineage>
        <taxon>Bacteria</taxon>
        <taxon>Pseudomonadati</taxon>
        <taxon>Pseudomonadota</taxon>
        <taxon>Alphaproteobacteria</taxon>
        <taxon>Rhodospirillales</taxon>
        <taxon>Dongiaceae</taxon>
        <taxon>Dongia</taxon>
    </lineage>
</organism>
<comment type="caution">
    <text evidence="3">The sequence shown here is derived from an EMBL/GenBank/DDBJ whole genome shotgun (WGS) entry which is preliminary data.</text>
</comment>
<feature type="compositionally biased region" description="Polar residues" evidence="1">
    <location>
        <begin position="44"/>
        <end position="63"/>
    </location>
</feature>
<sequence>MKRTTLTASLLGAGLIAASLASPAWAQATTYPDGTDCSAISNSASRTECMSQMNESRQNQAPGSVTPDPDGSGNVQPGAPNAPDNRSNAPGDTTPGTTSSPDSNAGGSGVGN</sequence>